<evidence type="ECO:0000313" key="2">
    <source>
        <dbReference type="EMBL" id="KAK7400771.1"/>
    </source>
</evidence>
<evidence type="ECO:0000313" key="3">
    <source>
        <dbReference type="Proteomes" id="UP001386955"/>
    </source>
</evidence>
<keyword evidence="3" id="KW-1185">Reference proteome</keyword>
<keyword evidence="1" id="KW-0812">Transmembrane</keyword>
<dbReference type="EMBL" id="JAYMYS010000003">
    <property type="protein sequence ID" value="KAK7400771.1"/>
    <property type="molecule type" value="Genomic_DNA"/>
</dbReference>
<evidence type="ECO:0000256" key="1">
    <source>
        <dbReference type="SAM" id="Phobius"/>
    </source>
</evidence>
<dbReference type="AlphaFoldDB" id="A0AAN9SNB4"/>
<name>A0AAN9SNB4_PSOTE</name>
<comment type="caution">
    <text evidence="2">The sequence shown here is derived from an EMBL/GenBank/DDBJ whole genome shotgun (WGS) entry which is preliminary data.</text>
</comment>
<organism evidence="2 3">
    <name type="scientific">Psophocarpus tetragonolobus</name>
    <name type="common">Winged bean</name>
    <name type="synonym">Dolichos tetragonolobus</name>
    <dbReference type="NCBI Taxonomy" id="3891"/>
    <lineage>
        <taxon>Eukaryota</taxon>
        <taxon>Viridiplantae</taxon>
        <taxon>Streptophyta</taxon>
        <taxon>Embryophyta</taxon>
        <taxon>Tracheophyta</taxon>
        <taxon>Spermatophyta</taxon>
        <taxon>Magnoliopsida</taxon>
        <taxon>eudicotyledons</taxon>
        <taxon>Gunneridae</taxon>
        <taxon>Pentapetalae</taxon>
        <taxon>rosids</taxon>
        <taxon>fabids</taxon>
        <taxon>Fabales</taxon>
        <taxon>Fabaceae</taxon>
        <taxon>Papilionoideae</taxon>
        <taxon>50 kb inversion clade</taxon>
        <taxon>NPAAA clade</taxon>
        <taxon>indigoferoid/millettioid clade</taxon>
        <taxon>Phaseoleae</taxon>
        <taxon>Psophocarpus</taxon>
    </lineage>
</organism>
<gene>
    <name evidence="2" type="ORF">VNO78_12077</name>
</gene>
<accession>A0AAN9SNB4</accession>
<sequence length="69" mass="7906">MTIYVTEHQDQHIRVIYYKPLYEGNLGETLNPHAKISDHSPIHFLCSLSLSLSLSFLFSLPSFFSPRAP</sequence>
<keyword evidence="1" id="KW-0472">Membrane</keyword>
<reference evidence="2 3" key="1">
    <citation type="submission" date="2024-01" db="EMBL/GenBank/DDBJ databases">
        <title>The genomes of 5 underutilized Papilionoideae crops provide insights into root nodulation and disease resistanc.</title>
        <authorList>
            <person name="Jiang F."/>
        </authorList>
    </citation>
    <scope>NUCLEOTIDE SEQUENCE [LARGE SCALE GENOMIC DNA]</scope>
    <source>
        <strain evidence="2">DUOXIRENSHENG_FW03</strain>
        <tissue evidence="2">Leaves</tissue>
    </source>
</reference>
<keyword evidence="1" id="KW-1133">Transmembrane helix</keyword>
<feature type="transmembrane region" description="Helical" evidence="1">
    <location>
        <begin position="42"/>
        <end position="64"/>
    </location>
</feature>
<dbReference type="Proteomes" id="UP001386955">
    <property type="component" value="Unassembled WGS sequence"/>
</dbReference>
<protein>
    <submittedName>
        <fullName evidence="2">Uncharacterized protein</fullName>
    </submittedName>
</protein>
<proteinExistence type="predicted"/>